<accession>A0ACC2SBF7</accession>
<proteinExistence type="predicted"/>
<name>A0ACC2SBF7_9FUNG</name>
<comment type="caution">
    <text evidence="1">The sequence shown here is derived from an EMBL/GenBank/DDBJ whole genome shotgun (WGS) entry which is preliminary data.</text>
</comment>
<evidence type="ECO:0000313" key="2">
    <source>
        <dbReference type="Proteomes" id="UP001165960"/>
    </source>
</evidence>
<gene>
    <name evidence="1" type="ORF">DSO57_1000566</name>
</gene>
<evidence type="ECO:0000313" key="1">
    <source>
        <dbReference type="EMBL" id="KAJ9059607.1"/>
    </source>
</evidence>
<sequence length="86" mass="8951">MHGIVVDILILANLLGDEWDADSDLLQNFMKPWAGIEPTPSFQEGQVGRGDFPAPGFALKSKNPGAGTISAMLAAAGPVLGPKSYA</sequence>
<organism evidence="1 2">
    <name type="scientific">Entomophthora muscae</name>
    <dbReference type="NCBI Taxonomy" id="34485"/>
    <lineage>
        <taxon>Eukaryota</taxon>
        <taxon>Fungi</taxon>
        <taxon>Fungi incertae sedis</taxon>
        <taxon>Zoopagomycota</taxon>
        <taxon>Entomophthoromycotina</taxon>
        <taxon>Entomophthoromycetes</taxon>
        <taxon>Entomophthorales</taxon>
        <taxon>Entomophthoraceae</taxon>
        <taxon>Entomophthora</taxon>
    </lineage>
</organism>
<reference evidence="1" key="1">
    <citation type="submission" date="2022-04" db="EMBL/GenBank/DDBJ databases">
        <title>Genome of the entomopathogenic fungus Entomophthora muscae.</title>
        <authorList>
            <person name="Elya C."/>
            <person name="Lovett B.R."/>
            <person name="Lee E."/>
            <person name="Macias A.M."/>
            <person name="Hajek A.E."/>
            <person name="De Bivort B.L."/>
            <person name="Kasson M.T."/>
            <person name="De Fine Licht H.H."/>
            <person name="Stajich J.E."/>
        </authorList>
    </citation>
    <scope>NUCLEOTIDE SEQUENCE</scope>
    <source>
        <strain evidence="1">Berkeley</strain>
    </source>
</reference>
<dbReference type="EMBL" id="QTSX02005681">
    <property type="protein sequence ID" value="KAJ9059607.1"/>
    <property type="molecule type" value="Genomic_DNA"/>
</dbReference>
<dbReference type="Proteomes" id="UP001165960">
    <property type="component" value="Unassembled WGS sequence"/>
</dbReference>
<keyword evidence="2" id="KW-1185">Reference proteome</keyword>
<protein>
    <submittedName>
        <fullName evidence="1">Uncharacterized protein</fullName>
    </submittedName>
</protein>